<dbReference type="Gene3D" id="3.90.1150.50">
    <property type="entry name" value="Transcription-repair-coupling factor, D7 domain"/>
    <property type="match status" value="1"/>
</dbReference>
<dbReference type="NCBIfam" id="TIGR00580">
    <property type="entry name" value="mfd"/>
    <property type="match status" value="1"/>
</dbReference>
<dbReference type="SUPFAM" id="SSF143517">
    <property type="entry name" value="TRCF domain-like"/>
    <property type="match status" value="1"/>
</dbReference>
<dbReference type="InterPro" id="IPR011545">
    <property type="entry name" value="DEAD/DEAH_box_helicase_dom"/>
</dbReference>
<evidence type="ECO:0000256" key="3">
    <source>
        <dbReference type="ARBA" id="ARBA00022741"/>
    </source>
</evidence>
<dbReference type="InterPro" id="IPR004576">
    <property type="entry name" value="Mfd"/>
</dbReference>
<dbReference type="RefSeq" id="WP_012301234.1">
    <property type="nucleotide sequence ID" value="NC_010424.1"/>
</dbReference>
<dbReference type="Proteomes" id="UP000008544">
    <property type="component" value="Chromosome"/>
</dbReference>
<evidence type="ECO:0000313" key="17">
    <source>
        <dbReference type="Proteomes" id="UP000008544"/>
    </source>
</evidence>
<dbReference type="Gene3D" id="3.30.2060.10">
    <property type="entry name" value="Penicillin-binding protein 1b domain"/>
    <property type="match status" value="1"/>
</dbReference>
<proteinExistence type="inferred from homology"/>
<evidence type="ECO:0000256" key="9">
    <source>
        <dbReference type="ARBA" id="ARBA00023204"/>
    </source>
</evidence>
<evidence type="ECO:0000256" key="6">
    <source>
        <dbReference type="ARBA" id="ARBA00022806"/>
    </source>
</evidence>
<name>B1I198_DESAP</name>
<dbReference type="PANTHER" id="PTHR47964">
    <property type="entry name" value="ATP-DEPENDENT DNA HELICASE HOMOLOG RECG, CHLOROPLASTIC"/>
    <property type="match status" value="1"/>
</dbReference>
<keyword evidence="5 13" id="KW-0378">Hydrolase</keyword>
<comment type="function">
    <text evidence="13">Couples transcription and DNA repair by recognizing RNA polymerase (RNAP) stalled at DNA lesions. Mediates ATP-dependent release of RNAP and its truncated transcript from the DNA, and recruitment of nucleotide excision repair machinery to the damaged site.</text>
</comment>
<sequence length="1176" mass="131901">MQGLTEFLRETPALKTAVSGLARYKRQHVLGVGGGHQALVCAALARDPAPLLIITPGEREAAALADDLVTLLPGRGIFVFSAWELLPVQVLAYSREIGVRRMRVLEALITGTNPVVIAPVDALARLLPPSGVLRERIFVLEGGQSWTMGALRGRLLSMGYEAVSQVDTAGQFSIRGGIADLFPYTARYPIRVEFFGDEIASLRTFDPETQRSRAATDRVTVAPATELVVEDDAWEAGIETLTREYREQLDRLEKQGDTEGARRLREWVEEILPHLDARSHTPGIEDLLAYFYPQAATLMDYLGPAGVVAVTEPDRVAEVAESFAQHRAHGYAVLLEQGRLLPGQFRLYLDREQLFAALAPFRTVYLSLFGRVGAFSRSDREIRFEVRELPGNLGRTGAVLGEIRRRQVAGQRVVLLVGTGERARRLLNSLRQSGLAAFQAYELGQVQPGQVAVGVGRLNKGFEIAESQLAVLTEREIYGKQLQDRREPYRLRRRTLDELNLAPGDFVVHVNHGIGRYHGIVLLEIGEVKREYLLINYLGEDKLYVPTDQLGLVQKYIGAEGETPRCSRLGGSEWARSKKRVREAVREMAQELLKLYAARQSLPGYRFPADNPWQREFELAFPFEETPDQLKAIMQVKKDMERPRPMDRLLCGDVGYGKTEVAMRAVFKAVTDGKQAAVLVPTTVLAQQHLQTFRERFNGYPVVIEMLSRFRSVREQKQVLADLAAGKVDIVIGTHRLVQDDVQFADLGLIVVDEEQRFGVLHKEKLKLRHPNVDVITLTATPIPRTLYMSLVGIRDTSLLETPPLDRFPVQTFVVEEDPVLIREAVGRELARGGQVYFVHNRVFELDRVAGWLQELVPEARIAVAHGQMREDQLEQVMLDFVAGAYDVLVCTTIIETGLDITNVNTLVVKEADQLGLAQLYQLRGRVGRSNRLAYAYFTFRRDRLLGEAAEKRLRAIRDFTDFGSGFRLAKRDLEIRGAGNLLGTEQHGNISVVGFEMYCRLLEESVRELKGEAPPEEFETVVEVPVTAFLPDDYIPDPEQKVQFYHLLARVQQVEDVDHVAEELRDRFGSPPAPVENLLAIARIRAMAKGFRIKSINGQGRSCRFILGEAHPLDGSTLVAVSEHYPGRLRFKEEESGFEIWLKLESPGDGPRVIREIESFLAKISQKPQAQISQG</sequence>
<dbReference type="GO" id="GO:0006355">
    <property type="term" value="P:regulation of DNA-templated transcription"/>
    <property type="evidence" value="ECO:0007669"/>
    <property type="project" value="UniProtKB-UniRule"/>
</dbReference>
<comment type="similarity">
    <text evidence="11 13">In the C-terminal section; belongs to the helicase family. RecG subfamily.</text>
</comment>
<dbReference type="FunFam" id="3.40.50.300:FF:000546">
    <property type="entry name" value="Transcription-repair-coupling factor"/>
    <property type="match status" value="1"/>
</dbReference>
<dbReference type="InterPro" id="IPR037235">
    <property type="entry name" value="TRCF-like_C_D7"/>
</dbReference>
<dbReference type="InterPro" id="IPR027417">
    <property type="entry name" value="P-loop_NTPase"/>
</dbReference>
<dbReference type="EMBL" id="CP000860">
    <property type="protein sequence ID" value="ACA58640.1"/>
    <property type="molecule type" value="Genomic_DNA"/>
</dbReference>
<gene>
    <name evidence="13" type="primary">mfd</name>
    <name evidence="16" type="ordered locus">Daud_0072</name>
</gene>
<keyword evidence="9 13" id="KW-0234">DNA repair</keyword>
<dbReference type="InterPro" id="IPR036101">
    <property type="entry name" value="CarD-like/TRCF_RID_sf"/>
</dbReference>
<dbReference type="Pfam" id="PF17757">
    <property type="entry name" value="UvrB_inter"/>
    <property type="match status" value="1"/>
</dbReference>
<evidence type="ECO:0000313" key="16">
    <source>
        <dbReference type="EMBL" id="ACA58640.1"/>
    </source>
</evidence>
<keyword evidence="2 13" id="KW-0963">Cytoplasm</keyword>
<dbReference type="SMART" id="SM01058">
    <property type="entry name" value="CarD_TRCF"/>
    <property type="match status" value="1"/>
</dbReference>
<dbReference type="InterPro" id="IPR041471">
    <property type="entry name" value="UvrB_inter"/>
</dbReference>
<evidence type="ECO:0000259" key="14">
    <source>
        <dbReference type="PROSITE" id="PS51192"/>
    </source>
</evidence>
<keyword evidence="8 13" id="KW-0238">DNA-binding</keyword>
<keyword evidence="3 13" id="KW-0547">Nucleotide-binding</keyword>
<evidence type="ECO:0000256" key="10">
    <source>
        <dbReference type="ARBA" id="ARBA00061104"/>
    </source>
</evidence>
<keyword evidence="7 13" id="KW-0067">ATP-binding</keyword>
<dbReference type="OrthoDB" id="9804325at2"/>
<dbReference type="eggNOG" id="COG1197">
    <property type="taxonomic scope" value="Bacteria"/>
</dbReference>
<dbReference type="HAMAP" id="MF_00969">
    <property type="entry name" value="TRCF"/>
    <property type="match status" value="1"/>
</dbReference>
<feature type="domain" description="Helicase C-terminal" evidence="15">
    <location>
        <begin position="814"/>
        <end position="975"/>
    </location>
</feature>
<evidence type="ECO:0000256" key="5">
    <source>
        <dbReference type="ARBA" id="ARBA00022801"/>
    </source>
</evidence>
<dbReference type="SUPFAM" id="SSF141259">
    <property type="entry name" value="CarD-like"/>
    <property type="match status" value="1"/>
</dbReference>
<dbReference type="Gene3D" id="2.40.10.170">
    <property type="match status" value="1"/>
</dbReference>
<dbReference type="Pfam" id="PF00271">
    <property type="entry name" value="Helicase_C"/>
    <property type="match status" value="1"/>
</dbReference>
<dbReference type="AlphaFoldDB" id="B1I198"/>
<evidence type="ECO:0000256" key="4">
    <source>
        <dbReference type="ARBA" id="ARBA00022763"/>
    </source>
</evidence>
<dbReference type="InterPro" id="IPR047112">
    <property type="entry name" value="RecG/Mfd"/>
</dbReference>
<dbReference type="Pfam" id="PF00270">
    <property type="entry name" value="DEAD"/>
    <property type="match status" value="1"/>
</dbReference>
<comment type="subcellular location">
    <subcellularLocation>
        <location evidence="1 13">Cytoplasm</location>
    </subcellularLocation>
</comment>
<evidence type="ECO:0000256" key="8">
    <source>
        <dbReference type="ARBA" id="ARBA00023125"/>
    </source>
</evidence>
<dbReference type="SMART" id="SM00487">
    <property type="entry name" value="DEXDc"/>
    <property type="match status" value="1"/>
</dbReference>
<feature type="domain" description="Helicase ATP-binding" evidence="14">
    <location>
        <begin position="639"/>
        <end position="800"/>
    </location>
</feature>
<dbReference type="EC" id="3.6.4.-" evidence="13"/>
<dbReference type="PROSITE" id="PS51192">
    <property type="entry name" value="HELICASE_ATP_BIND_1"/>
    <property type="match status" value="1"/>
</dbReference>
<evidence type="ECO:0000256" key="2">
    <source>
        <dbReference type="ARBA" id="ARBA00022490"/>
    </source>
</evidence>
<dbReference type="KEGG" id="dau:Daud_0072"/>
<accession>B1I198</accession>
<dbReference type="PROSITE" id="PS51194">
    <property type="entry name" value="HELICASE_CTER"/>
    <property type="match status" value="1"/>
</dbReference>
<organism evidence="16 17">
    <name type="scientific">Desulforudis audaxviator (strain MP104C)</name>
    <dbReference type="NCBI Taxonomy" id="477974"/>
    <lineage>
        <taxon>Bacteria</taxon>
        <taxon>Bacillati</taxon>
        <taxon>Bacillota</taxon>
        <taxon>Clostridia</taxon>
        <taxon>Thermoanaerobacterales</taxon>
        <taxon>Candidatus Desulforudaceae</taxon>
        <taxon>Candidatus Desulforudis</taxon>
    </lineage>
</organism>
<dbReference type="Gene3D" id="3.40.50.300">
    <property type="entry name" value="P-loop containing nucleotide triphosphate hydrolases"/>
    <property type="match status" value="2"/>
</dbReference>
<evidence type="ECO:0000256" key="11">
    <source>
        <dbReference type="ARBA" id="ARBA00061399"/>
    </source>
</evidence>
<dbReference type="GO" id="GO:0005737">
    <property type="term" value="C:cytoplasm"/>
    <property type="evidence" value="ECO:0007669"/>
    <property type="project" value="UniProtKB-SubCell"/>
</dbReference>
<dbReference type="InterPro" id="IPR001650">
    <property type="entry name" value="Helicase_C-like"/>
</dbReference>
<dbReference type="CDD" id="cd17991">
    <property type="entry name" value="DEXHc_TRCF"/>
    <property type="match status" value="1"/>
</dbReference>
<dbReference type="Gene3D" id="3.40.50.11180">
    <property type="match status" value="1"/>
</dbReference>
<dbReference type="InterPro" id="IPR003711">
    <property type="entry name" value="CarD-like/TRCF_RID"/>
</dbReference>
<dbReference type="SMART" id="SM00490">
    <property type="entry name" value="HELICc"/>
    <property type="match status" value="1"/>
</dbReference>
<reference evidence="17" key="1">
    <citation type="submission" date="2007-10" db="EMBL/GenBank/DDBJ databases">
        <title>Complete sequence of chromosome of Desulforudis audaxviator MP104C.</title>
        <authorList>
            <person name="Copeland A."/>
            <person name="Lucas S."/>
            <person name="Lapidus A."/>
            <person name="Barry K."/>
            <person name="Glavina del Rio T."/>
            <person name="Dalin E."/>
            <person name="Tice H."/>
            <person name="Bruce D."/>
            <person name="Pitluck S."/>
            <person name="Lowry S.R."/>
            <person name="Larimer F."/>
            <person name="Land M.L."/>
            <person name="Hauser L."/>
            <person name="Kyrpides N."/>
            <person name="Ivanova N.N."/>
            <person name="Richardson P."/>
        </authorList>
    </citation>
    <scope>NUCLEOTIDE SEQUENCE [LARGE SCALE GENOMIC DNA]</scope>
    <source>
        <strain evidence="17">MP104C</strain>
    </source>
</reference>
<dbReference type="PANTHER" id="PTHR47964:SF1">
    <property type="entry name" value="ATP-DEPENDENT DNA HELICASE HOMOLOG RECG, CHLOROPLASTIC"/>
    <property type="match status" value="1"/>
</dbReference>
<keyword evidence="17" id="KW-1185">Reference proteome</keyword>
<evidence type="ECO:0000256" key="13">
    <source>
        <dbReference type="HAMAP-Rule" id="MF_00969"/>
    </source>
</evidence>
<protein>
    <recommendedName>
        <fullName evidence="12 13">Transcription-repair-coupling factor</fullName>
        <shortName evidence="13">TRCF</shortName>
        <ecNumber evidence="13">3.6.4.-</ecNumber>
    </recommendedName>
</protein>
<dbReference type="InterPro" id="IPR005118">
    <property type="entry name" value="TRCF_C"/>
</dbReference>
<evidence type="ECO:0000256" key="7">
    <source>
        <dbReference type="ARBA" id="ARBA00022840"/>
    </source>
</evidence>
<evidence type="ECO:0000256" key="1">
    <source>
        <dbReference type="ARBA" id="ARBA00004496"/>
    </source>
</evidence>
<evidence type="ECO:0000256" key="12">
    <source>
        <dbReference type="ARBA" id="ARBA00070128"/>
    </source>
</evidence>
<reference evidence="16 17" key="2">
    <citation type="journal article" date="2008" name="Science">
        <title>Environmental genomics reveals a single-species ecosystem deep within Earth.</title>
        <authorList>
            <person name="Chivian D."/>
            <person name="Brodie E.L."/>
            <person name="Alm E.J."/>
            <person name="Culley D.E."/>
            <person name="Dehal P.S."/>
            <person name="Desantis T.Z."/>
            <person name="Gihring T.M."/>
            <person name="Lapidus A."/>
            <person name="Lin L.H."/>
            <person name="Lowry S.R."/>
            <person name="Moser D.P."/>
            <person name="Richardson P.M."/>
            <person name="Southam G."/>
            <person name="Wanger G."/>
            <person name="Pratt L.M."/>
            <person name="Andersen G.L."/>
            <person name="Hazen T.C."/>
            <person name="Brockman F.J."/>
            <person name="Arkin A.P."/>
            <person name="Onstott T.C."/>
        </authorList>
    </citation>
    <scope>NUCLEOTIDE SEQUENCE [LARGE SCALE GENOMIC DNA]</scope>
    <source>
        <strain evidence="16 17">MP104C</strain>
    </source>
</reference>
<keyword evidence="6" id="KW-0347">Helicase</keyword>
<dbReference type="GO" id="GO:0003684">
    <property type="term" value="F:damaged DNA binding"/>
    <property type="evidence" value="ECO:0007669"/>
    <property type="project" value="InterPro"/>
</dbReference>
<dbReference type="GO" id="GO:0000716">
    <property type="term" value="P:transcription-coupled nucleotide-excision repair, DNA damage recognition"/>
    <property type="evidence" value="ECO:0007669"/>
    <property type="project" value="UniProtKB-UniRule"/>
</dbReference>
<dbReference type="GO" id="GO:0003678">
    <property type="term" value="F:DNA helicase activity"/>
    <property type="evidence" value="ECO:0007669"/>
    <property type="project" value="TreeGrafter"/>
</dbReference>
<dbReference type="InterPro" id="IPR014001">
    <property type="entry name" value="Helicase_ATP-bd"/>
</dbReference>
<dbReference type="SUPFAM" id="SSF52540">
    <property type="entry name" value="P-loop containing nucleoside triphosphate hydrolases"/>
    <property type="match status" value="4"/>
</dbReference>
<dbReference type="Pfam" id="PF03461">
    <property type="entry name" value="TRCF"/>
    <property type="match status" value="1"/>
</dbReference>
<dbReference type="GO" id="GO:0016787">
    <property type="term" value="F:hydrolase activity"/>
    <property type="evidence" value="ECO:0007669"/>
    <property type="project" value="UniProtKB-KW"/>
</dbReference>
<comment type="similarity">
    <text evidence="10 13">In the N-terminal section; belongs to the UvrB family.</text>
</comment>
<keyword evidence="4 13" id="KW-0227">DNA damage</keyword>
<evidence type="ECO:0000259" key="15">
    <source>
        <dbReference type="PROSITE" id="PS51194"/>
    </source>
</evidence>
<dbReference type="SMART" id="SM00982">
    <property type="entry name" value="TRCF"/>
    <property type="match status" value="1"/>
</dbReference>
<dbReference type="GO" id="GO:0005524">
    <property type="term" value="F:ATP binding"/>
    <property type="evidence" value="ECO:0007669"/>
    <property type="project" value="UniProtKB-UniRule"/>
</dbReference>
<dbReference type="HOGENOM" id="CLU_005122_1_3_9"/>
<dbReference type="STRING" id="477974.Daud_0072"/>
<dbReference type="Pfam" id="PF02559">
    <property type="entry name" value="CarD_TRCF_RID"/>
    <property type="match status" value="1"/>
</dbReference>